<dbReference type="EMBL" id="NMUJ01000004">
    <property type="protein sequence ID" value="OYV03480.1"/>
    <property type="molecule type" value="Genomic_DNA"/>
</dbReference>
<protein>
    <submittedName>
        <fullName evidence="6">ABC transporter ATP-binding protein</fullName>
    </submittedName>
</protein>
<dbReference type="SUPFAM" id="SSF52540">
    <property type="entry name" value="P-loop containing nucleoside triphosphate hydrolases"/>
    <property type="match status" value="1"/>
</dbReference>
<dbReference type="InterPro" id="IPR003593">
    <property type="entry name" value="AAA+_ATPase"/>
</dbReference>
<evidence type="ECO:0000256" key="1">
    <source>
        <dbReference type="ARBA" id="ARBA00005417"/>
    </source>
</evidence>
<name>A0A257LVM5_UNCW3</name>
<organism evidence="6 7">
    <name type="scientific">candidate division WOR-3 bacterium 4484_18</name>
    <dbReference type="NCBI Taxonomy" id="2020626"/>
    <lineage>
        <taxon>Bacteria</taxon>
        <taxon>Bacteria division WOR-3</taxon>
    </lineage>
</organism>
<sequence>MIEVDGLVKIFSDRKRGEVRAVDGICFEVNPGEIFGLLGLNGAGKTTTLRMLATILTPTAGTAKVDGYDICENPVEVRRRVGFLSGDTGLYHRLTPRELLNYFGELYGMDKKRIDDRMEELSTLLDMGGFLDVKIDKLSQGMKQKTSIARTLMHDPQVLLLDEPIKGLDVLTSLNIIEFIRNSKRMGKTIVFSTHVMREAERLCDR</sequence>
<dbReference type="PANTHER" id="PTHR42711">
    <property type="entry name" value="ABC TRANSPORTER ATP-BINDING PROTEIN"/>
    <property type="match status" value="1"/>
</dbReference>
<dbReference type="PROSITE" id="PS50893">
    <property type="entry name" value="ABC_TRANSPORTER_2"/>
    <property type="match status" value="1"/>
</dbReference>
<dbReference type="InterPro" id="IPR003439">
    <property type="entry name" value="ABC_transporter-like_ATP-bd"/>
</dbReference>
<evidence type="ECO:0000256" key="3">
    <source>
        <dbReference type="ARBA" id="ARBA00022741"/>
    </source>
</evidence>
<dbReference type="GO" id="GO:0016887">
    <property type="term" value="F:ATP hydrolysis activity"/>
    <property type="evidence" value="ECO:0007669"/>
    <property type="project" value="InterPro"/>
</dbReference>
<reference evidence="7" key="1">
    <citation type="submission" date="2017-07" db="EMBL/GenBank/DDBJ databases">
        <title>Novel pathways for hydrocarbon cycling and metabolic interdependencies in hydrothermal sediment communities.</title>
        <authorList>
            <person name="Dombrowski N."/>
            <person name="Seitz K."/>
            <person name="Teske A."/>
            <person name="Baker B."/>
        </authorList>
    </citation>
    <scope>NUCLEOTIDE SEQUENCE [LARGE SCALE GENOMIC DNA]</scope>
</reference>
<dbReference type="AlphaFoldDB" id="A0A257LVM5"/>
<keyword evidence="4 6" id="KW-0067">ATP-binding</keyword>
<dbReference type="InterPro" id="IPR050763">
    <property type="entry name" value="ABC_transporter_ATP-binding"/>
</dbReference>
<dbReference type="SMART" id="SM00382">
    <property type="entry name" value="AAA"/>
    <property type="match status" value="1"/>
</dbReference>
<gene>
    <name evidence="6" type="ORF">CGW93_00630</name>
</gene>
<dbReference type="PANTHER" id="PTHR42711:SF5">
    <property type="entry name" value="ABC TRANSPORTER ATP-BINDING PROTEIN NATA"/>
    <property type="match status" value="1"/>
</dbReference>
<dbReference type="Pfam" id="PF00005">
    <property type="entry name" value="ABC_tran"/>
    <property type="match status" value="1"/>
</dbReference>
<evidence type="ECO:0000259" key="5">
    <source>
        <dbReference type="PROSITE" id="PS50893"/>
    </source>
</evidence>
<keyword evidence="2" id="KW-0813">Transport</keyword>
<dbReference type="GO" id="GO:0005524">
    <property type="term" value="F:ATP binding"/>
    <property type="evidence" value="ECO:0007669"/>
    <property type="project" value="UniProtKB-KW"/>
</dbReference>
<keyword evidence="3" id="KW-0547">Nucleotide-binding</keyword>
<comment type="caution">
    <text evidence="6">The sequence shown here is derived from an EMBL/GenBank/DDBJ whole genome shotgun (WGS) entry which is preliminary data.</text>
</comment>
<feature type="non-terminal residue" evidence="6">
    <location>
        <position position="206"/>
    </location>
</feature>
<evidence type="ECO:0000313" key="7">
    <source>
        <dbReference type="Proteomes" id="UP000216312"/>
    </source>
</evidence>
<accession>A0A257LVM5</accession>
<evidence type="ECO:0000256" key="2">
    <source>
        <dbReference type="ARBA" id="ARBA00022448"/>
    </source>
</evidence>
<proteinExistence type="inferred from homology"/>
<feature type="domain" description="ABC transporter" evidence="5">
    <location>
        <begin position="2"/>
        <end position="206"/>
    </location>
</feature>
<evidence type="ECO:0000256" key="4">
    <source>
        <dbReference type="ARBA" id="ARBA00022840"/>
    </source>
</evidence>
<evidence type="ECO:0000313" key="6">
    <source>
        <dbReference type="EMBL" id="OYV03480.1"/>
    </source>
</evidence>
<dbReference type="Gene3D" id="3.40.50.300">
    <property type="entry name" value="P-loop containing nucleotide triphosphate hydrolases"/>
    <property type="match status" value="1"/>
</dbReference>
<comment type="similarity">
    <text evidence="1">Belongs to the ABC transporter superfamily.</text>
</comment>
<dbReference type="Proteomes" id="UP000216312">
    <property type="component" value="Unassembled WGS sequence"/>
</dbReference>
<dbReference type="InterPro" id="IPR027417">
    <property type="entry name" value="P-loop_NTPase"/>
</dbReference>